<feature type="signal peptide" evidence="2">
    <location>
        <begin position="1"/>
        <end position="23"/>
    </location>
</feature>
<dbReference type="PROSITE" id="PS51257">
    <property type="entry name" value="PROKAR_LIPOPROTEIN"/>
    <property type="match status" value="1"/>
</dbReference>
<evidence type="ECO:0000313" key="4">
    <source>
        <dbReference type="Proteomes" id="UP000295497"/>
    </source>
</evidence>
<evidence type="ECO:0008006" key="5">
    <source>
        <dbReference type="Google" id="ProtNLM"/>
    </source>
</evidence>
<feature type="chain" id="PRO_5020195879" description="Secreted protein" evidence="2">
    <location>
        <begin position="24"/>
        <end position="50"/>
    </location>
</feature>
<name>A0A4P2R3B9_SORCE</name>
<organism evidence="3 4">
    <name type="scientific">Sorangium cellulosum</name>
    <name type="common">Polyangium cellulosum</name>
    <dbReference type="NCBI Taxonomy" id="56"/>
    <lineage>
        <taxon>Bacteria</taxon>
        <taxon>Pseudomonadati</taxon>
        <taxon>Myxococcota</taxon>
        <taxon>Polyangia</taxon>
        <taxon>Polyangiales</taxon>
        <taxon>Polyangiaceae</taxon>
        <taxon>Sorangium</taxon>
    </lineage>
</organism>
<accession>A0A4P2R3B9</accession>
<keyword evidence="2" id="KW-0732">Signal</keyword>
<feature type="compositionally biased region" description="Low complexity" evidence="1">
    <location>
        <begin position="28"/>
        <end position="37"/>
    </location>
</feature>
<proteinExistence type="predicted"/>
<feature type="region of interest" description="Disordered" evidence="1">
    <location>
        <begin position="28"/>
        <end position="50"/>
    </location>
</feature>
<evidence type="ECO:0000313" key="3">
    <source>
        <dbReference type="EMBL" id="AUX37554.1"/>
    </source>
</evidence>
<protein>
    <recommendedName>
        <fullName evidence="5">Secreted protein</fullName>
    </recommendedName>
</protein>
<gene>
    <name evidence="3" type="ORF">SOCE836_097810</name>
</gene>
<feature type="compositionally biased region" description="Basic residues" evidence="1">
    <location>
        <begin position="38"/>
        <end position="50"/>
    </location>
</feature>
<reference evidence="3 4" key="1">
    <citation type="submission" date="2015-09" db="EMBL/GenBank/DDBJ databases">
        <title>Sorangium comparison.</title>
        <authorList>
            <person name="Zaburannyi N."/>
            <person name="Bunk B."/>
            <person name="Overmann J."/>
            <person name="Mueller R."/>
        </authorList>
    </citation>
    <scope>NUCLEOTIDE SEQUENCE [LARGE SCALE GENOMIC DNA]</scope>
    <source>
        <strain evidence="3 4">So ce836</strain>
    </source>
</reference>
<evidence type="ECO:0000256" key="1">
    <source>
        <dbReference type="SAM" id="MobiDB-lite"/>
    </source>
</evidence>
<dbReference type="EMBL" id="CP012672">
    <property type="protein sequence ID" value="AUX37554.1"/>
    <property type="molecule type" value="Genomic_DNA"/>
</dbReference>
<dbReference type="Proteomes" id="UP000295497">
    <property type="component" value="Chromosome"/>
</dbReference>
<evidence type="ECO:0000256" key="2">
    <source>
        <dbReference type="SAM" id="SignalP"/>
    </source>
</evidence>
<sequence length="50" mass="4938">MRTVLAGVLMGFAALGCAGCAAAPPETSAAAAEVAPAPRRHRGAARARHP</sequence>
<dbReference type="AlphaFoldDB" id="A0A4P2R3B9"/>